<evidence type="ECO:0000313" key="4">
    <source>
        <dbReference type="Proteomes" id="UP000663888"/>
    </source>
</evidence>
<proteinExistence type="predicted"/>
<evidence type="ECO:0000256" key="1">
    <source>
        <dbReference type="SAM" id="MobiDB-lite"/>
    </source>
</evidence>
<name>A0A8H3GEA7_9AGAM</name>
<evidence type="ECO:0000313" key="3">
    <source>
        <dbReference type="EMBL" id="CAE6519632.1"/>
    </source>
</evidence>
<feature type="region of interest" description="Disordered" evidence="1">
    <location>
        <begin position="1"/>
        <end position="81"/>
    </location>
</feature>
<feature type="compositionally biased region" description="Pro residues" evidence="1">
    <location>
        <begin position="19"/>
        <end position="29"/>
    </location>
</feature>
<accession>A0A8H3GEA7</accession>
<sequence length="317" mass="34867">MLDKQFSIFPPAPTNMEPITPPPSSPPPTLDDGETTPTTPIAANAPNRPPSPAFSVAETTRASGSSNRQGRSSSGYNIPDQTSINNLVNGFTATLEQLDSNLKALALHAKEVDALGPPPDSAAQIHKLRLQLRAQDKKQEARIADIKHIVKDVLKEQIAEHMRPQIQEQIRLELTRQIHDAVQEQITEHLPVSLQDQAEESKRQLIEVRNSLLNSEARRSNATLRSTNLDDALAPVVKANGEESALAPQTLRQLFSYDSAQARALVRDYGLREHDVRERNLNRFMAHIGVQFNLIPIPVMVDGVVDENGAPIGVTLI</sequence>
<dbReference type="EMBL" id="CAJMWX010001029">
    <property type="protein sequence ID" value="CAE6445321.1"/>
    <property type="molecule type" value="Genomic_DNA"/>
</dbReference>
<organism evidence="2 4">
    <name type="scientific">Rhizoctonia solani</name>
    <dbReference type="NCBI Taxonomy" id="456999"/>
    <lineage>
        <taxon>Eukaryota</taxon>
        <taxon>Fungi</taxon>
        <taxon>Dikarya</taxon>
        <taxon>Basidiomycota</taxon>
        <taxon>Agaricomycotina</taxon>
        <taxon>Agaricomycetes</taxon>
        <taxon>Cantharellales</taxon>
        <taxon>Ceratobasidiaceae</taxon>
        <taxon>Rhizoctonia</taxon>
    </lineage>
</organism>
<comment type="caution">
    <text evidence="2">The sequence shown here is derived from an EMBL/GenBank/DDBJ whole genome shotgun (WGS) entry which is preliminary data.</text>
</comment>
<reference evidence="2" key="1">
    <citation type="submission" date="2021-01" db="EMBL/GenBank/DDBJ databases">
        <authorList>
            <person name="Kaushik A."/>
        </authorList>
    </citation>
    <scope>NUCLEOTIDE SEQUENCE</scope>
    <source>
        <strain evidence="2">AG4-R118</strain>
        <strain evidence="3">AG4-RS23</strain>
    </source>
</reference>
<evidence type="ECO:0008006" key="5">
    <source>
        <dbReference type="Google" id="ProtNLM"/>
    </source>
</evidence>
<dbReference type="Proteomes" id="UP000663888">
    <property type="component" value="Unassembled WGS sequence"/>
</dbReference>
<protein>
    <recommendedName>
        <fullName evidence="5">THP2 domain protein</fullName>
    </recommendedName>
</protein>
<feature type="compositionally biased region" description="Low complexity" evidence="1">
    <location>
        <begin position="61"/>
        <end position="75"/>
    </location>
</feature>
<dbReference type="Proteomes" id="UP000663861">
    <property type="component" value="Unassembled WGS sequence"/>
</dbReference>
<gene>
    <name evidence="3" type="ORF">RDB_LOCUS153394</name>
    <name evidence="2" type="ORF">RDB_LOCUS57670</name>
</gene>
<feature type="compositionally biased region" description="Low complexity" evidence="1">
    <location>
        <begin position="35"/>
        <end position="46"/>
    </location>
</feature>
<dbReference type="AlphaFoldDB" id="A0A8H3GEA7"/>
<evidence type="ECO:0000313" key="2">
    <source>
        <dbReference type="EMBL" id="CAE6445321.1"/>
    </source>
</evidence>
<dbReference type="EMBL" id="CAJMWY010004108">
    <property type="protein sequence ID" value="CAE6519632.1"/>
    <property type="molecule type" value="Genomic_DNA"/>
</dbReference>